<dbReference type="SMART" id="SM00382">
    <property type="entry name" value="AAA"/>
    <property type="match status" value="1"/>
</dbReference>
<reference evidence="5" key="1">
    <citation type="journal article" date="2022" name="Int. J. Syst. Evol. Microbiol.">
        <title>Pseudomonas aegrilactucae sp. nov. and Pseudomonas morbosilactucae sp. nov., pathogens causing bacterial rot of lettuce in Japan.</title>
        <authorList>
            <person name="Sawada H."/>
            <person name="Fujikawa T."/>
            <person name="Satou M."/>
        </authorList>
    </citation>
    <scope>NUCLEOTIDE SEQUENCE</scope>
    <source>
        <strain evidence="5">0166_1</strain>
    </source>
</reference>
<dbReference type="EMBL" id="CP087164">
    <property type="protein sequence ID" value="UGS36976.1"/>
    <property type="molecule type" value="Genomic_DNA"/>
</dbReference>
<accession>A0A9E7C123</accession>
<dbReference type="GO" id="GO:0005886">
    <property type="term" value="C:plasma membrane"/>
    <property type="evidence" value="ECO:0007669"/>
    <property type="project" value="TreeGrafter"/>
</dbReference>
<dbReference type="Pfam" id="PF00005">
    <property type="entry name" value="ABC_tran"/>
    <property type="match status" value="1"/>
</dbReference>
<evidence type="ECO:0000256" key="1">
    <source>
        <dbReference type="ARBA" id="ARBA00022448"/>
    </source>
</evidence>
<dbReference type="CDD" id="cd03255">
    <property type="entry name" value="ABC_MJ0796_LolCDE_FtsE"/>
    <property type="match status" value="1"/>
</dbReference>
<name>A0A9E7C123_9ACTN</name>
<evidence type="ECO:0000259" key="4">
    <source>
        <dbReference type="PROSITE" id="PS50893"/>
    </source>
</evidence>
<dbReference type="FunFam" id="3.40.50.300:FF:000032">
    <property type="entry name" value="Export ABC transporter ATP-binding protein"/>
    <property type="match status" value="1"/>
</dbReference>
<organism evidence="5 6">
    <name type="scientific">Capillimicrobium parvum</name>
    <dbReference type="NCBI Taxonomy" id="2884022"/>
    <lineage>
        <taxon>Bacteria</taxon>
        <taxon>Bacillati</taxon>
        <taxon>Actinomycetota</taxon>
        <taxon>Thermoleophilia</taxon>
        <taxon>Solirubrobacterales</taxon>
        <taxon>Capillimicrobiaceae</taxon>
        <taxon>Capillimicrobium</taxon>
    </lineage>
</organism>
<dbReference type="GO" id="GO:0005524">
    <property type="term" value="F:ATP binding"/>
    <property type="evidence" value="ECO:0007669"/>
    <property type="project" value="UniProtKB-KW"/>
</dbReference>
<evidence type="ECO:0000256" key="2">
    <source>
        <dbReference type="ARBA" id="ARBA00022741"/>
    </source>
</evidence>
<dbReference type="InterPro" id="IPR003593">
    <property type="entry name" value="AAA+_ATPase"/>
</dbReference>
<keyword evidence="2" id="KW-0547">Nucleotide-binding</keyword>
<keyword evidence="6" id="KW-1185">Reference proteome</keyword>
<keyword evidence="1" id="KW-0813">Transport</keyword>
<dbReference type="PANTHER" id="PTHR24220:SF685">
    <property type="entry name" value="ABC TRANSPORTER RELATED"/>
    <property type="match status" value="1"/>
</dbReference>
<gene>
    <name evidence="5" type="primary">macB_1</name>
    <name evidence="5" type="ORF">DSM104329_03388</name>
</gene>
<dbReference type="GO" id="GO:0098796">
    <property type="term" value="C:membrane protein complex"/>
    <property type="evidence" value="ECO:0007669"/>
    <property type="project" value="UniProtKB-ARBA"/>
</dbReference>
<protein>
    <submittedName>
        <fullName evidence="5">Macrolide export ATP-binding/permease protein MacB</fullName>
        <ecNumber evidence="5">3.6.3.-</ecNumber>
    </submittedName>
</protein>
<dbReference type="InterPro" id="IPR017911">
    <property type="entry name" value="MacB-like_ATP-bd"/>
</dbReference>
<keyword evidence="3 5" id="KW-0067">ATP-binding</keyword>
<dbReference type="InterPro" id="IPR017871">
    <property type="entry name" value="ABC_transporter-like_CS"/>
</dbReference>
<dbReference type="KEGG" id="sbae:DSM104329_03388"/>
<dbReference type="InterPro" id="IPR015854">
    <property type="entry name" value="ABC_transpr_LolD-like"/>
</dbReference>
<dbReference type="RefSeq" id="WP_259311040.1">
    <property type="nucleotide sequence ID" value="NZ_CP087164.1"/>
</dbReference>
<evidence type="ECO:0000256" key="3">
    <source>
        <dbReference type="ARBA" id="ARBA00022840"/>
    </source>
</evidence>
<evidence type="ECO:0000313" key="6">
    <source>
        <dbReference type="Proteomes" id="UP001162834"/>
    </source>
</evidence>
<dbReference type="PROSITE" id="PS00211">
    <property type="entry name" value="ABC_TRANSPORTER_1"/>
    <property type="match status" value="1"/>
</dbReference>
<dbReference type="GO" id="GO:0016887">
    <property type="term" value="F:ATP hydrolysis activity"/>
    <property type="evidence" value="ECO:0007669"/>
    <property type="project" value="InterPro"/>
</dbReference>
<dbReference type="PANTHER" id="PTHR24220">
    <property type="entry name" value="IMPORT ATP-BINDING PROTEIN"/>
    <property type="match status" value="1"/>
</dbReference>
<dbReference type="Proteomes" id="UP001162834">
    <property type="component" value="Chromosome"/>
</dbReference>
<sequence length="264" mass="27575">MSMSPPPAVEVRALEKVYGTGAAATHALGGVDATLAAGEFAAIMGPSGSGKSTLLHIVGALESPTAGSVRIAGRELGGLDDRELTRLRREHIGFVFQFFNLLPSLSALENVLLPALIARDLTRERRARAGDLLRRVGLQDRAEHRPSELSGGEQQRVSIARALLLSPELLLADEPTGNLDSRAGAHVLALVRELSRDEGHTVAMVTHDPSAAAIADRVIFLRDGRVAGEVAGGSTESVIDFYRTLLPDGEDAAVAIAGGTAAGA</sequence>
<evidence type="ECO:0000313" key="5">
    <source>
        <dbReference type="EMBL" id="UGS36976.1"/>
    </source>
</evidence>
<proteinExistence type="predicted"/>
<dbReference type="InterPro" id="IPR027417">
    <property type="entry name" value="P-loop_NTPase"/>
</dbReference>
<dbReference type="EC" id="3.6.3.-" evidence="5"/>
<dbReference type="GO" id="GO:0022857">
    <property type="term" value="F:transmembrane transporter activity"/>
    <property type="evidence" value="ECO:0007669"/>
    <property type="project" value="TreeGrafter"/>
</dbReference>
<feature type="domain" description="ABC transporter" evidence="4">
    <location>
        <begin position="9"/>
        <end position="248"/>
    </location>
</feature>
<dbReference type="Gene3D" id="3.40.50.300">
    <property type="entry name" value="P-loop containing nucleotide triphosphate hydrolases"/>
    <property type="match status" value="1"/>
</dbReference>
<dbReference type="SUPFAM" id="SSF52540">
    <property type="entry name" value="P-loop containing nucleoside triphosphate hydrolases"/>
    <property type="match status" value="1"/>
</dbReference>
<dbReference type="PROSITE" id="PS50893">
    <property type="entry name" value="ABC_TRANSPORTER_2"/>
    <property type="match status" value="1"/>
</dbReference>
<keyword evidence="5" id="KW-0378">Hydrolase</keyword>
<dbReference type="InterPro" id="IPR003439">
    <property type="entry name" value="ABC_transporter-like_ATP-bd"/>
</dbReference>
<dbReference type="AlphaFoldDB" id="A0A9E7C123"/>